<feature type="compositionally biased region" description="Low complexity" evidence="1">
    <location>
        <begin position="123"/>
        <end position="142"/>
    </location>
</feature>
<proteinExistence type="predicted"/>
<dbReference type="AlphaFoldDB" id="K4AKN0"/>
<protein>
    <recommendedName>
        <fullName evidence="4">F-box domain-containing protein</fullName>
    </recommendedName>
</protein>
<dbReference type="EMBL" id="AGNK02005443">
    <property type="status" value="NOT_ANNOTATED_CDS"/>
    <property type="molecule type" value="Genomic_DNA"/>
</dbReference>
<dbReference type="Gramene" id="KQK87804">
    <property type="protein sequence ID" value="KQK87804"/>
    <property type="gene ID" value="SETIT_039453mg"/>
</dbReference>
<reference evidence="2" key="2">
    <citation type="submission" date="2018-08" db="UniProtKB">
        <authorList>
            <consortium name="EnsemblPlants"/>
        </authorList>
    </citation>
    <scope>IDENTIFICATION</scope>
    <source>
        <strain evidence="2">Yugu1</strain>
    </source>
</reference>
<dbReference type="HOGENOM" id="CLU_030606_0_0_1"/>
<evidence type="ECO:0008006" key="4">
    <source>
        <dbReference type="Google" id="ProtNLM"/>
    </source>
</evidence>
<feature type="region of interest" description="Disordered" evidence="1">
    <location>
        <begin position="123"/>
        <end position="163"/>
    </location>
</feature>
<dbReference type="PANTHER" id="PTHR34591:SF50">
    <property type="entry name" value="F-BOX DOMAIN-CONTAINING PROTEIN"/>
    <property type="match status" value="1"/>
</dbReference>
<accession>K4AKN0</accession>
<reference evidence="3" key="1">
    <citation type="journal article" date="2012" name="Nat. Biotechnol.">
        <title>Reference genome sequence of the model plant Setaria.</title>
        <authorList>
            <person name="Bennetzen J.L."/>
            <person name="Schmutz J."/>
            <person name="Wang H."/>
            <person name="Percifield R."/>
            <person name="Hawkins J."/>
            <person name="Pontaroli A.C."/>
            <person name="Estep M."/>
            <person name="Feng L."/>
            <person name="Vaughn J.N."/>
            <person name="Grimwood J."/>
            <person name="Jenkins J."/>
            <person name="Barry K."/>
            <person name="Lindquist E."/>
            <person name="Hellsten U."/>
            <person name="Deshpande S."/>
            <person name="Wang X."/>
            <person name="Wu X."/>
            <person name="Mitros T."/>
            <person name="Triplett J."/>
            <person name="Yang X."/>
            <person name="Ye C.Y."/>
            <person name="Mauro-Herrera M."/>
            <person name="Wang L."/>
            <person name="Li P."/>
            <person name="Sharma M."/>
            <person name="Sharma R."/>
            <person name="Ronald P.C."/>
            <person name="Panaud O."/>
            <person name="Kellogg E.A."/>
            <person name="Brutnell T.P."/>
            <person name="Doust A.N."/>
            <person name="Tuskan G.A."/>
            <person name="Rokhsar D."/>
            <person name="Devos K.M."/>
        </authorList>
    </citation>
    <scope>NUCLEOTIDE SEQUENCE [LARGE SCALE GENOMIC DNA]</scope>
    <source>
        <strain evidence="3">cv. Yugu1</strain>
    </source>
</reference>
<dbReference type="OMA" id="WIMRDIN"/>
<feature type="region of interest" description="Disordered" evidence="1">
    <location>
        <begin position="66"/>
        <end position="93"/>
    </location>
</feature>
<evidence type="ECO:0000313" key="2">
    <source>
        <dbReference type="EnsemblPlants" id="KQK87804"/>
    </source>
</evidence>
<evidence type="ECO:0000256" key="1">
    <source>
        <dbReference type="SAM" id="MobiDB-lite"/>
    </source>
</evidence>
<dbReference type="Proteomes" id="UP000004995">
    <property type="component" value="Unassembled WGS sequence"/>
</dbReference>
<evidence type="ECO:0000313" key="3">
    <source>
        <dbReference type="Proteomes" id="UP000004995"/>
    </source>
</evidence>
<dbReference type="SUPFAM" id="SSF81383">
    <property type="entry name" value="F-box domain"/>
    <property type="match status" value="1"/>
</dbReference>
<dbReference type="InParanoid" id="K4AKN0"/>
<name>K4AKN0_SETIT</name>
<dbReference type="InterPro" id="IPR036047">
    <property type="entry name" value="F-box-like_dom_sf"/>
</dbReference>
<organism evidence="2 3">
    <name type="scientific">Setaria italica</name>
    <name type="common">Foxtail millet</name>
    <name type="synonym">Panicum italicum</name>
    <dbReference type="NCBI Taxonomy" id="4555"/>
    <lineage>
        <taxon>Eukaryota</taxon>
        <taxon>Viridiplantae</taxon>
        <taxon>Streptophyta</taxon>
        <taxon>Embryophyta</taxon>
        <taxon>Tracheophyta</taxon>
        <taxon>Spermatophyta</taxon>
        <taxon>Magnoliopsida</taxon>
        <taxon>Liliopsida</taxon>
        <taxon>Poales</taxon>
        <taxon>Poaceae</taxon>
        <taxon>PACMAD clade</taxon>
        <taxon>Panicoideae</taxon>
        <taxon>Panicodae</taxon>
        <taxon>Paniceae</taxon>
        <taxon>Cenchrinae</taxon>
        <taxon>Setaria</taxon>
    </lineage>
</organism>
<sequence length="535" mass="60100">MASNDIWEQLHPTKHLQLNGCQLYARVLDGESGESLTDCFPAGAAAAAHGLRGHHGSTCPWRERRRLPRGARNRGGEGPVRAATRRRARGCPPPRGLAACRCTCKAWRALIDARRLLRAELLRSPSSDSSSTSTACTSRSSSPAPPRTPVPSASTTTCPGPSTLAAMRAVPGPRVRDHCNGLLLLDDDYVVNPASNSLVELDPQVEQSQWPPSPCMLHVFSSTSARWEERSFVRQGEAAGTIADRDCTMPVDNAMPISLSENKYQVIKPPTDIQLRPYLHLGKSQKGVYLTSIQGQPRLRVWILDESCPGSKMEWVLKHDRDLTEWLLKHRLEHAAPSYDPKGRAPWILQDINDYYFKECDRYYNKNNGAVLEEKSEGNLETATDGINAWRFEDEDESTEALIEEKFEWSSESLVDETFEWSSDIEDTWHNKDQSVGILEEKFDWSSDNKEIHSGYHYYHGFIEVLGFHPYKEIVFLSESRKRGLAYHLNSSKVETLSSVCPARYGEYEITSSFPYTPCSLGLVDETTLEGHLEC</sequence>
<dbReference type="eggNOG" id="ENOG502R3X7">
    <property type="taxonomic scope" value="Eukaryota"/>
</dbReference>
<keyword evidence="3" id="KW-1185">Reference proteome</keyword>
<dbReference type="PANTHER" id="PTHR34591">
    <property type="entry name" value="OS03G0653100 PROTEIN-RELATED"/>
    <property type="match status" value="1"/>
</dbReference>
<dbReference type="EnsemblPlants" id="KQK87804">
    <property type="protein sequence ID" value="KQK87804"/>
    <property type="gene ID" value="SETIT_039453mg"/>
</dbReference>